<keyword evidence="2" id="KW-1133">Transmembrane helix</keyword>
<comment type="caution">
    <text evidence="3">The sequence shown here is derived from an EMBL/GenBank/DDBJ whole genome shotgun (WGS) entry which is preliminary data.</text>
</comment>
<evidence type="ECO:0000256" key="1">
    <source>
        <dbReference type="SAM" id="MobiDB-lite"/>
    </source>
</evidence>
<keyword evidence="4" id="KW-1185">Reference proteome</keyword>
<dbReference type="AlphaFoldDB" id="A0A8K0SUK2"/>
<proteinExistence type="predicted"/>
<name>A0A8K0SUK2_9HYPO</name>
<keyword evidence="2" id="KW-0812">Transmembrane</keyword>
<feature type="compositionally biased region" description="Low complexity" evidence="1">
    <location>
        <begin position="205"/>
        <end position="218"/>
    </location>
</feature>
<feature type="region of interest" description="Disordered" evidence="1">
    <location>
        <begin position="194"/>
        <end position="222"/>
    </location>
</feature>
<keyword evidence="2" id="KW-0472">Membrane</keyword>
<organism evidence="3 4">
    <name type="scientific">Stachybotrys elegans</name>
    <dbReference type="NCBI Taxonomy" id="80388"/>
    <lineage>
        <taxon>Eukaryota</taxon>
        <taxon>Fungi</taxon>
        <taxon>Dikarya</taxon>
        <taxon>Ascomycota</taxon>
        <taxon>Pezizomycotina</taxon>
        <taxon>Sordariomycetes</taxon>
        <taxon>Hypocreomycetidae</taxon>
        <taxon>Hypocreales</taxon>
        <taxon>Stachybotryaceae</taxon>
        <taxon>Stachybotrys</taxon>
    </lineage>
</organism>
<dbReference type="Proteomes" id="UP000813444">
    <property type="component" value="Unassembled WGS sequence"/>
</dbReference>
<reference evidence="3" key="1">
    <citation type="journal article" date="2021" name="Nat. Commun.">
        <title>Genetic determinants of endophytism in the Arabidopsis root mycobiome.</title>
        <authorList>
            <person name="Mesny F."/>
            <person name="Miyauchi S."/>
            <person name="Thiergart T."/>
            <person name="Pickel B."/>
            <person name="Atanasova L."/>
            <person name="Karlsson M."/>
            <person name="Huettel B."/>
            <person name="Barry K.W."/>
            <person name="Haridas S."/>
            <person name="Chen C."/>
            <person name="Bauer D."/>
            <person name="Andreopoulos W."/>
            <person name="Pangilinan J."/>
            <person name="LaButti K."/>
            <person name="Riley R."/>
            <person name="Lipzen A."/>
            <person name="Clum A."/>
            <person name="Drula E."/>
            <person name="Henrissat B."/>
            <person name="Kohler A."/>
            <person name="Grigoriev I.V."/>
            <person name="Martin F.M."/>
            <person name="Hacquard S."/>
        </authorList>
    </citation>
    <scope>NUCLEOTIDE SEQUENCE</scope>
    <source>
        <strain evidence="3">MPI-CAGE-CH-0235</strain>
    </source>
</reference>
<feature type="region of interest" description="Disordered" evidence="1">
    <location>
        <begin position="228"/>
        <end position="247"/>
    </location>
</feature>
<gene>
    <name evidence="3" type="ORF">B0I35DRAFT_260227</name>
</gene>
<accession>A0A8K0SUK2</accession>
<feature type="transmembrane region" description="Helical" evidence="2">
    <location>
        <begin position="125"/>
        <end position="151"/>
    </location>
</feature>
<protein>
    <submittedName>
        <fullName evidence="3">Uncharacterized protein</fullName>
    </submittedName>
</protein>
<dbReference type="EMBL" id="JAGPNK010000008">
    <property type="protein sequence ID" value="KAH7316646.1"/>
    <property type="molecule type" value="Genomic_DNA"/>
</dbReference>
<feature type="region of interest" description="Disordered" evidence="1">
    <location>
        <begin position="159"/>
        <end position="178"/>
    </location>
</feature>
<evidence type="ECO:0000313" key="4">
    <source>
        <dbReference type="Proteomes" id="UP000813444"/>
    </source>
</evidence>
<evidence type="ECO:0000313" key="3">
    <source>
        <dbReference type="EMBL" id="KAH7316646.1"/>
    </source>
</evidence>
<sequence length="247" mass="27192">MARPLTPSEETFSSQEQYHGLSFLNVDWNDSISSGKPFTLKWNRSVSEGSAALELYQVVYPEEGLVVYEPVSNLTASSSCTWTPTDLPDGLYTLWLTTKGDKSHDAKWAISPAWRPSIDPKKHGWHWAAPVGIPIVVVVSLYAVGLVVCLLRRRGRKSRQQTAETMALDPDSNGRHGSFSSVVTVQTLDDDDRKDKAVWEFSHEPSASTASPSPGATPQGDCACAKLREPEMARLDSRDSTRRSSIA</sequence>
<evidence type="ECO:0000256" key="2">
    <source>
        <dbReference type="SAM" id="Phobius"/>
    </source>
</evidence>
<feature type="compositionally biased region" description="Basic and acidic residues" evidence="1">
    <location>
        <begin position="194"/>
        <end position="203"/>
    </location>
</feature>
<dbReference type="OrthoDB" id="5130140at2759"/>